<accession>A0ABQ2HZJ2</accession>
<name>A0ABQ2HZJ2_9BACT</name>
<evidence type="ECO:0000313" key="1">
    <source>
        <dbReference type="EMBL" id="GGM93931.1"/>
    </source>
</evidence>
<proteinExistence type="predicted"/>
<dbReference type="RefSeq" id="WP_019943159.1">
    <property type="nucleotide sequence ID" value="NZ_BMLI01000001.1"/>
</dbReference>
<dbReference type="EMBL" id="BMLI01000001">
    <property type="protein sequence ID" value="GGM93931.1"/>
    <property type="molecule type" value="Genomic_DNA"/>
</dbReference>
<organism evidence="1 2">
    <name type="scientific">Dyadobacter beijingensis</name>
    <dbReference type="NCBI Taxonomy" id="365489"/>
    <lineage>
        <taxon>Bacteria</taxon>
        <taxon>Pseudomonadati</taxon>
        <taxon>Bacteroidota</taxon>
        <taxon>Cytophagia</taxon>
        <taxon>Cytophagales</taxon>
        <taxon>Spirosomataceae</taxon>
        <taxon>Dyadobacter</taxon>
    </lineage>
</organism>
<keyword evidence="2" id="KW-1185">Reference proteome</keyword>
<protein>
    <submittedName>
        <fullName evidence="1">Uncharacterized protein</fullName>
    </submittedName>
</protein>
<evidence type="ECO:0000313" key="2">
    <source>
        <dbReference type="Proteomes" id="UP000632339"/>
    </source>
</evidence>
<comment type="caution">
    <text evidence="1">The sequence shown here is derived from an EMBL/GenBank/DDBJ whole genome shotgun (WGS) entry which is preliminary data.</text>
</comment>
<gene>
    <name evidence="1" type="ORF">GCM10010967_28830</name>
</gene>
<reference evidence="2" key="1">
    <citation type="journal article" date="2019" name="Int. J. Syst. Evol. Microbiol.">
        <title>The Global Catalogue of Microorganisms (GCM) 10K type strain sequencing project: providing services to taxonomists for standard genome sequencing and annotation.</title>
        <authorList>
            <consortium name="The Broad Institute Genomics Platform"/>
            <consortium name="The Broad Institute Genome Sequencing Center for Infectious Disease"/>
            <person name="Wu L."/>
            <person name="Ma J."/>
        </authorList>
    </citation>
    <scope>NUCLEOTIDE SEQUENCE [LARGE SCALE GENOMIC DNA]</scope>
    <source>
        <strain evidence="2">CGMCC 1.6375</strain>
    </source>
</reference>
<sequence length="129" mass="15333">MTRTVKMWAGVALSIIIVLLFLVQRRAEDTRMQTVWQEKYRRTRMQIGLHLMHLRHEYGTSQMHVSQNTALDIRELWNDRDVLFQVINKRMSPFSADSLATLEQLIDRHAPLTTVLKEIERIERMNETN</sequence>
<dbReference type="Proteomes" id="UP000632339">
    <property type="component" value="Unassembled WGS sequence"/>
</dbReference>